<dbReference type="EMBL" id="CP036433">
    <property type="protein sequence ID" value="QDU92793.1"/>
    <property type="molecule type" value="Genomic_DNA"/>
</dbReference>
<dbReference type="KEGG" id="lcre:Pla8534_05660"/>
<dbReference type="EMBL" id="CP036433">
    <property type="protein sequence ID" value="QDU95704.1"/>
    <property type="molecule type" value="Genomic_DNA"/>
</dbReference>
<name>A0A518DLU4_9BACT</name>
<protein>
    <submittedName>
        <fullName evidence="1">Uncharacterized protein</fullName>
    </submittedName>
</protein>
<dbReference type="AlphaFoldDB" id="A0A518DLU4"/>
<proteinExistence type="predicted"/>
<evidence type="ECO:0000313" key="1">
    <source>
        <dbReference type="EMBL" id="QDU92793.1"/>
    </source>
</evidence>
<reference evidence="1 3" key="1">
    <citation type="submission" date="2019-02" db="EMBL/GenBank/DDBJ databases">
        <title>Deep-cultivation of Planctomycetes and their phenomic and genomic characterization uncovers novel biology.</title>
        <authorList>
            <person name="Wiegand S."/>
            <person name="Jogler M."/>
            <person name="Boedeker C."/>
            <person name="Pinto D."/>
            <person name="Vollmers J."/>
            <person name="Rivas-Marin E."/>
            <person name="Kohn T."/>
            <person name="Peeters S.H."/>
            <person name="Heuer A."/>
            <person name="Rast P."/>
            <person name="Oberbeckmann S."/>
            <person name="Bunk B."/>
            <person name="Jeske O."/>
            <person name="Meyerdierks A."/>
            <person name="Storesund J.E."/>
            <person name="Kallscheuer N."/>
            <person name="Luecker S."/>
            <person name="Lage O.M."/>
            <person name="Pohl T."/>
            <person name="Merkel B.J."/>
            <person name="Hornburger P."/>
            <person name="Mueller R.-W."/>
            <person name="Bruemmer F."/>
            <person name="Labrenz M."/>
            <person name="Spormann A.M."/>
            <person name="Op den Camp H."/>
            <person name="Overmann J."/>
            <person name="Amann R."/>
            <person name="Jetten M.S.M."/>
            <person name="Mascher T."/>
            <person name="Medema M.H."/>
            <person name="Devos D.P."/>
            <person name="Kaster A.-K."/>
            <person name="Ovreas L."/>
            <person name="Rohde M."/>
            <person name="Galperin M.Y."/>
            <person name="Jogler C."/>
        </authorList>
    </citation>
    <scope>NUCLEOTIDE SEQUENCE [LARGE SCALE GENOMIC DNA]</scope>
    <source>
        <strain evidence="1 3">Pla85_3_4</strain>
    </source>
</reference>
<evidence type="ECO:0000313" key="2">
    <source>
        <dbReference type="EMBL" id="QDU95704.1"/>
    </source>
</evidence>
<sequence>MKYVSGRILASFIHDGPLPTSPLRLRAFA</sequence>
<dbReference type="Proteomes" id="UP000317648">
    <property type="component" value="Chromosome"/>
</dbReference>
<organism evidence="1 3">
    <name type="scientific">Lignipirellula cremea</name>
    <dbReference type="NCBI Taxonomy" id="2528010"/>
    <lineage>
        <taxon>Bacteria</taxon>
        <taxon>Pseudomonadati</taxon>
        <taxon>Planctomycetota</taxon>
        <taxon>Planctomycetia</taxon>
        <taxon>Pirellulales</taxon>
        <taxon>Pirellulaceae</taxon>
        <taxon>Lignipirellula</taxon>
    </lineage>
</organism>
<evidence type="ECO:0000313" key="3">
    <source>
        <dbReference type="Proteomes" id="UP000317648"/>
    </source>
</evidence>
<keyword evidence="3" id="KW-1185">Reference proteome</keyword>
<accession>A0A518DLU4</accession>
<gene>
    <name evidence="1" type="ORF">Pla8534_05660</name>
    <name evidence="2" type="ORF">Pla8534_35210</name>
</gene>
<dbReference type="KEGG" id="lcre:Pla8534_35210"/>